<dbReference type="NCBIfam" id="TIGR03012">
    <property type="entry name" value="sulf_tusD_dsrE"/>
    <property type="match status" value="1"/>
</dbReference>
<evidence type="ECO:0000313" key="5">
    <source>
        <dbReference type="EMBL" id="VAW61683.1"/>
    </source>
</evidence>
<comment type="subcellular location">
    <subcellularLocation>
        <location evidence="1">Cytoplasm</location>
    </subcellularLocation>
</comment>
<accession>A0A3B0XBC5</accession>
<protein>
    <submittedName>
        <fullName evidence="5">tRNA 5-methylaminomethyl-2-thiouridine synthase subunit TusD</fullName>
    </submittedName>
</protein>
<organism evidence="5">
    <name type="scientific">hydrothermal vent metagenome</name>
    <dbReference type="NCBI Taxonomy" id="652676"/>
    <lineage>
        <taxon>unclassified sequences</taxon>
        <taxon>metagenomes</taxon>
        <taxon>ecological metagenomes</taxon>
    </lineage>
</organism>
<keyword evidence="4" id="KW-0808">Transferase</keyword>
<dbReference type="Gene3D" id="3.40.1260.10">
    <property type="entry name" value="DsrEFH-like"/>
    <property type="match status" value="1"/>
</dbReference>
<dbReference type="NCBIfam" id="NF001237">
    <property type="entry name" value="PRK00207.1"/>
    <property type="match status" value="1"/>
</dbReference>
<evidence type="ECO:0000256" key="4">
    <source>
        <dbReference type="ARBA" id="ARBA00022679"/>
    </source>
</evidence>
<dbReference type="GO" id="GO:0097163">
    <property type="term" value="F:sulfur carrier activity"/>
    <property type="evidence" value="ECO:0007669"/>
    <property type="project" value="TreeGrafter"/>
</dbReference>
<dbReference type="InterPro" id="IPR017463">
    <property type="entry name" value="Sulphur_relay_TusD/DsrE"/>
</dbReference>
<name>A0A3B0XBC5_9ZZZZ</name>
<proteinExistence type="inferred from homology"/>
<dbReference type="FunFam" id="3.40.1260.10:FF:000001">
    <property type="entry name" value="Sulfurtransferase TusD"/>
    <property type="match status" value="1"/>
</dbReference>
<evidence type="ECO:0000256" key="1">
    <source>
        <dbReference type="ARBA" id="ARBA00004496"/>
    </source>
</evidence>
<comment type="similarity">
    <text evidence="2">Belongs to the DsrE/TusD family.</text>
</comment>
<dbReference type="GO" id="GO:0016783">
    <property type="term" value="F:sulfurtransferase activity"/>
    <property type="evidence" value="ECO:0007669"/>
    <property type="project" value="InterPro"/>
</dbReference>
<dbReference type="InterPro" id="IPR003787">
    <property type="entry name" value="Sulphur_relay_DsrE/F-like"/>
</dbReference>
<dbReference type="PANTHER" id="PTHR34874">
    <property type="entry name" value="PROTEIN YCHN"/>
    <property type="match status" value="1"/>
</dbReference>
<reference evidence="5" key="1">
    <citation type="submission" date="2018-06" db="EMBL/GenBank/DDBJ databases">
        <authorList>
            <person name="Zhirakovskaya E."/>
        </authorList>
    </citation>
    <scope>NUCLEOTIDE SEQUENCE</scope>
</reference>
<evidence type="ECO:0000256" key="2">
    <source>
        <dbReference type="ARBA" id="ARBA00007067"/>
    </source>
</evidence>
<evidence type="ECO:0000256" key="3">
    <source>
        <dbReference type="ARBA" id="ARBA00022490"/>
    </source>
</evidence>
<keyword evidence="3" id="KW-0963">Cytoplasm</keyword>
<dbReference type="SUPFAM" id="SSF75169">
    <property type="entry name" value="DsrEFH-like"/>
    <property type="match status" value="1"/>
</dbReference>
<sequence length="130" mass="14369">MKYSIMVNEGPYTHQASDTALQFCKAALAAGHEIFRVFFYHDGVNNGTRYTVPPQDDRNIQQEWSKLGEAHNLDMVICIAAAQRRGIMDADEAKRQGLDGDNIAPGFRISGLGQLIEGAIQADRQLVFGD</sequence>
<dbReference type="AlphaFoldDB" id="A0A3B0XBC5"/>
<dbReference type="GO" id="GO:0002143">
    <property type="term" value="P:tRNA wobble position uridine thiolation"/>
    <property type="evidence" value="ECO:0007669"/>
    <property type="project" value="TreeGrafter"/>
</dbReference>
<dbReference type="PANTHER" id="PTHR34874:SF3">
    <property type="entry name" value="SULFURTRANSFERASE TUSD"/>
    <property type="match status" value="1"/>
</dbReference>
<dbReference type="EMBL" id="UOFJ01000049">
    <property type="protein sequence ID" value="VAW61683.1"/>
    <property type="molecule type" value="Genomic_DNA"/>
</dbReference>
<gene>
    <name evidence="5" type="ORF">MNBD_GAMMA10-2724</name>
</gene>
<dbReference type="Pfam" id="PF02635">
    <property type="entry name" value="DsrE"/>
    <property type="match status" value="1"/>
</dbReference>
<dbReference type="GO" id="GO:1990228">
    <property type="term" value="C:sulfurtransferase complex"/>
    <property type="evidence" value="ECO:0007669"/>
    <property type="project" value="TreeGrafter"/>
</dbReference>
<dbReference type="InterPro" id="IPR027396">
    <property type="entry name" value="DsrEFH-like"/>
</dbReference>